<protein>
    <submittedName>
        <fullName evidence="1">Uncharacterized protein</fullName>
    </submittedName>
</protein>
<gene>
    <name evidence="1" type="ORF">OVS_00910</name>
</gene>
<keyword evidence="2" id="KW-1185">Reference proteome</keyword>
<sequence length="34" mass="3956">MVKGQNQMVPFLLFYYLLELEEPEKQGIIEANGI</sequence>
<organism evidence="1 2">
    <name type="scientific">Mycoplasma ovis str. Michigan</name>
    <dbReference type="NCBI Taxonomy" id="1415773"/>
    <lineage>
        <taxon>Bacteria</taxon>
        <taxon>Bacillati</taxon>
        <taxon>Mycoplasmatota</taxon>
        <taxon>Mollicutes</taxon>
        <taxon>Mycoplasmataceae</taxon>
        <taxon>Mycoplasma</taxon>
    </lineage>
</organism>
<evidence type="ECO:0000313" key="1">
    <source>
        <dbReference type="EMBL" id="AHC40163.1"/>
    </source>
</evidence>
<name>A0ABM5P121_9MOLU</name>
<reference evidence="1 2" key="1">
    <citation type="journal article" date="2014" name="Genome Announc.">
        <title>Complete Genome Sequence of Mycoplasma ovis Strain Michigan, a Hemoplasma of Sheep with Two Distinct 16S rRNA Genes.</title>
        <authorList>
            <person name="Deshuillers P.L."/>
            <person name="Santos A.P."/>
            <person name="do Nascimento N.C."/>
            <person name="Hampel J.A."/>
            <person name="Bergin I.L."/>
            <person name="Dyson M.C."/>
            <person name="Messick J.B."/>
        </authorList>
    </citation>
    <scope>NUCLEOTIDE SEQUENCE [LARGE SCALE GENOMIC DNA]</scope>
    <source>
        <strain evidence="1 2">Michigan</strain>
    </source>
</reference>
<dbReference type="EMBL" id="CP006935">
    <property type="protein sequence ID" value="AHC40163.1"/>
    <property type="molecule type" value="Genomic_DNA"/>
</dbReference>
<proteinExistence type="predicted"/>
<dbReference type="Proteomes" id="UP000018745">
    <property type="component" value="Chromosome"/>
</dbReference>
<evidence type="ECO:0000313" key="2">
    <source>
        <dbReference type="Proteomes" id="UP000018745"/>
    </source>
</evidence>
<accession>A0ABM5P121</accession>